<dbReference type="InterPro" id="IPR043856">
    <property type="entry name" value="DUF5818"/>
</dbReference>
<reference evidence="1 2" key="1">
    <citation type="submission" date="2021-03" db="EMBL/GenBank/DDBJ databases">
        <title>Complete genome of Parasphingorhabdus_sp.JHSY0214.</title>
        <authorList>
            <person name="Yoo J.H."/>
            <person name="Bae J.W."/>
        </authorList>
    </citation>
    <scope>NUCLEOTIDE SEQUENCE [LARGE SCALE GENOMIC DNA]</scope>
    <source>
        <strain evidence="1 2">JHSY0214</strain>
    </source>
</reference>
<keyword evidence="2" id="KW-1185">Reference proteome</keyword>
<dbReference type="Pfam" id="PF19135">
    <property type="entry name" value="DUF5818"/>
    <property type="match status" value="1"/>
</dbReference>
<gene>
    <name evidence="1" type="ORF">J4G78_09075</name>
</gene>
<protein>
    <submittedName>
        <fullName evidence="1">Uncharacterized protein</fullName>
    </submittedName>
</protein>
<accession>A0ABX7SYV5</accession>
<dbReference type="Proteomes" id="UP000663923">
    <property type="component" value="Chromosome"/>
</dbReference>
<sequence length="52" mass="5728">MPKGTIHKETSILRRAPLGYALEMDGGGKWMLDVKNSARKLSGERVTVEGNQ</sequence>
<dbReference type="RefSeq" id="WP_207986285.1">
    <property type="nucleotide sequence ID" value="NZ_CP071794.1"/>
</dbReference>
<name>A0ABX7SYV5_9SPHN</name>
<dbReference type="EMBL" id="CP071794">
    <property type="protein sequence ID" value="QTD54451.1"/>
    <property type="molecule type" value="Genomic_DNA"/>
</dbReference>
<evidence type="ECO:0000313" key="1">
    <source>
        <dbReference type="EMBL" id="QTD54451.1"/>
    </source>
</evidence>
<evidence type="ECO:0000313" key="2">
    <source>
        <dbReference type="Proteomes" id="UP000663923"/>
    </source>
</evidence>
<organism evidence="1 2">
    <name type="scientific">Parasphingorhabdus cellanae</name>
    <dbReference type="NCBI Taxonomy" id="2806553"/>
    <lineage>
        <taxon>Bacteria</taxon>
        <taxon>Pseudomonadati</taxon>
        <taxon>Pseudomonadota</taxon>
        <taxon>Alphaproteobacteria</taxon>
        <taxon>Sphingomonadales</taxon>
        <taxon>Sphingomonadaceae</taxon>
        <taxon>Parasphingorhabdus</taxon>
    </lineage>
</organism>
<proteinExistence type="predicted"/>